<name>A0A9W9VFX9_9EURO</name>
<accession>A0A9W9VFX9</accession>
<organism evidence="2 3">
    <name type="scientific">Penicillium cosmopolitanum</name>
    <dbReference type="NCBI Taxonomy" id="1131564"/>
    <lineage>
        <taxon>Eukaryota</taxon>
        <taxon>Fungi</taxon>
        <taxon>Dikarya</taxon>
        <taxon>Ascomycota</taxon>
        <taxon>Pezizomycotina</taxon>
        <taxon>Eurotiomycetes</taxon>
        <taxon>Eurotiomycetidae</taxon>
        <taxon>Eurotiales</taxon>
        <taxon>Aspergillaceae</taxon>
        <taxon>Penicillium</taxon>
    </lineage>
</organism>
<dbReference type="GeneID" id="81376050"/>
<dbReference type="AlphaFoldDB" id="A0A9W9VFX9"/>
<gene>
    <name evidence="2" type="ORF">N7509_012433</name>
</gene>
<dbReference type="Proteomes" id="UP001147747">
    <property type="component" value="Unassembled WGS sequence"/>
</dbReference>
<reference evidence="2" key="2">
    <citation type="journal article" date="2023" name="IMA Fungus">
        <title>Comparative genomic study of the Penicillium genus elucidates a diverse pangenome and 15 lateral gene transfer events.</title>
        <authorList>
            <person name="Petersen C."/>
            <person name="Sorensen T."/>
            <person name="Nielsen M.R."/>
            <person name="Sondergaard T.E."/>
            <person name="Sorensen J.L."/>
            <person name="Fitzpatrick D.A."/>
            <person name="Frisvad J.C."/>
            <person name="Nielsen K.L."/>
        </authorList>
    </citation>
    <scope>NUCLEOTIDE SEQUENCE</scope>
    <source>
        <strain evidence="2">IBT 29677</strain>
    </source>
</reference>
<proteinExistence type="predicted"/>
<comment type="caution">
    <text evidence="2">The sequence shown here is derived from an EMBL/GenBank/DDBJ whole genome shotgun (WGS) entry which is preliminary data.</text>
</comment>
<sequence length="77" mass="8502">MGNIFVLESALLARAVAVVQECTDDNNPRSLTWSRFMIRPSQSIYAPAYATTTNVPYYIAFSTRKGVIALGLLYLAV</sequence>
<dbReference type="RefSeq" id="XP_056483100.1">
    <property type="nucleotide sequence ID" value="XM_056637070.1"/>
</dbReference>
<dbReference type="EMBL" id="JAPZBU010000011">
    <property type="protein sequence ID" value="KAJ5379314.1"/>
    <property type="molecule type" value="Genomic_DNA"/>
</dbReference>
<reference evidence="2" key="1">
    <citation type="submission" date="2022-12" db="EMBL/GenBank/DDBJ databases">
        <authorList>
            <person name="Petersen C."/>
        </authorList>
    </citation>
    <scope>NUCLEOTIDE SEQUENCE</scope>
    <source>
        <strain evidence="2">IBT 29677</strain>
    </source>
</reference>
<feature type="signal peptide" evidence="1">
    <location>
        <begin position="1"/>
        <end position="17"/>
    </location>
</feature>
<protein>
    <submittedName>
        <fullName evidence="2">Uncharacterized protein</fullName>
    </submittedName>
</protein>
<evidence type="ECO:0000313" key="3">
    <source>
        <dbReference type="Proteomes" id="UP001147747"/>
    </source>
</evidence>
<keyword evidence="3" id="KW-1185">Reference proteome</keyword>
<feature type="chain" id="PRO_5040794456" evidence="1">
    <location>
        <begin position="18"/>
        <end position="77"/>
    </location>
</feature>
<evidence type="ECO:0000313" key="2">
    <source>
        <dbReference type="EMBL" id="KAJ5379314.1"/>
    </source>
</evidence>
<evidence type="ECO:0000256" key="1">
    <source>
        <dbReference type="SAM" id="SignalP"/>
    </source>
</evidence>
<keyword evidence="1" id="KW-0732">Signal</keyword>